<dbReference type="InterPro" id="IPR013783">
    <property type="entry name" value="Ig-like_fold"/>
</dbReference>
<evidence type="ECO:0000259" key="8">
    <source>
        <dbReference type="PROSITE" id="PS50853"/>
    </source>
</evidence>
<sequence>MYSFLAEPDDNLANYECRAQNREGHEPQKKAIHVKVACGIKSLDAPQGVDLFGETSIRQGATTSVQCRSKPSNPVSRISWLLNGHPIPATIQSEHKQAQGTVSISNLTINSNEVLTIKHWITVECTARNDEGAISKQHVIKILAPPMTPRITGLEEGVHFEGDILNLTCEAHGGNPLADIGWFRGYEKLTGARSSVSGDSTISSLSIMLDRTMNGQRLKCEATNEALDEPVIDSKQLSILFPPRRVLIRTPEGVRYQLMAGKEARLLCAAPASNPPANIVWYFYPNGERNPLIYTGETVLNETSRDSGHTVENAVTFTPSEAYDGTLVRCIASHPLWPSSKNVTFPLNVYCKFKSSLLVNTRHHYKCLICGRARARCRVIAVPDADFVWDRAGEFIKGNNSKYVITTIQLDYSTFESTLWIHNISPDDYSKEIRCTARNNFGADSVRVPVGPLSPPDVPLDVRMINATSNTISITWTPGFDGGLDQIFEVRYQKDNEDAVHGVNTSHTHLRLSGLSPAKIYHFQIRAINSRGFSSDLTRPASSFATLNEEGVDVAFVSGKKDTIPRHIIMLFIVGGLFLVFFNFILLCYMHRRNRRKKIQEKTEMVRTAINGDGVRPVQMYGTMLQAEGPSHCDRDERDIPEASEDDHSVRTMIVSTFSSQYFPRSTKFNTVIHFMRHFNNNNNNNNSNNRNSPQHLLSTFIQPNGVHSLDSSVLLEDFITVISSESRIDLKEKNVNGSIWSGRSTLSFDSYDTFVNCSAQMAESFFNIQNNTVVYAQAVNSYFFMKTNRTIDGQSFIAHDLYENTNMSIEDDGLRVQAVGGRQIGVDIHTWERSVKKKMGLASNMLPSGDKELVLSAIAPLYNIRVCFLSAMIYVEFEDKVMQIKPDYKSVEIFTDKYTLNVKTNMSPYDASVLKVIFSSSLQRIH</sequence>
<dbReference type="InterPro" id="IPR013162">
    <property type="entry name" value="CD80_C2-set"/>
</dbReference>
<dbReference type="AlphaFoldDB" id="A0A1I7WLD7"/>
<dbReference type="InterPro" id="IPR003961">
    <property type="entry name" value="FN3_dom"/>
</dbReference>
<keyword evidence="2 6" id="KW-0472">Membrane</keyword>
<keyword evidence="3" id="KW-1015">Disulfide bond</keyword>
<keyword evidence="4" id="KW-0325">Glycoprotein</keyword>
<evidence type="ECO:0000256" key="4">
    <source>
        <dbReference type="ARBA" id="ARBA00023180"/>
    </source>
</evidence>
<evidence type="ECO:0000313" key="10">
    <source>
        <dbReference type="WBParaSite" id="Hba_05939"/>
    </source>
</evidence>
<feature type="domain" description="Ig-like" evidence="7">
    <location>
        <begin position="243"/>
        <end position="344"/>
    </location>
</feature>
<dbReference type="InterPro" id="IPR051275">
    <property type="entry name" value="Cell_adhesion_signaling"/>
</dbReference>
<dbReference type="CDD" id="cd00063">
    <property type="entry name" value="FN3"/>
    <property type="match status" value="1"/>
</dbReference>
<name>A0A1I7WLD7_HETBA</name>
<dbReference type="PROSITE" id="PS50835">
    <property type="entry name" value="IG_LIKE"/>
    <property type="match status" value="3"/>
</dbReference>
<dbReference type="GO" id="GO:0098609">
    <property type="term" value="P:cell-cell adhesion"/>
    <property type="evidence" value="ECO:0007669"/>
    <property type="project" value="TreeGrafter"/>
</dbReference>
<dbReference type="InterPro" id="IPR036179">
    <property type="entry name" value="Ig-like_dom_sf"/>
</dbReference>
<feature type="domain" description="Ig-like" evidence="7">
    <location>
        <begin position="46"/>
        <end position="141"/>
    </location>
</feature>
<keyword evidence="9" id="KW-1185">Reference proteome</keyword>
<dbReference type="WBParaSite" id="Hba_05939">
    <property type="protein sequence ID" value="Hba_05939"/>
    <property type="gene ID" value="Hba_05939"/>
</dbReference>
<keyword evidence="5" id="KW-0393">Immunoglobulin domain</keyword>
<dbReference type="SUPFAM" id="SSF48726">
    <property type="entry name" value="Immunoglobulin"/>
    <property type="match status" value="4"/>
</dbReference>
<evidence type="ECO:0000259" key="7">
    <source>
        <dbReference type="PROSITE" id="PS50835"/>
    </source>
</evidence>
<organism evidence="9 10">
    <name type="scientific">Heterorhabditis bacteriophora</name>
    <name type="common">Entomopathogenic nematode worm</name>
    <dbReference type="NCBI Taxonomy" id="37862"/>
    <lineage>
        <taxon>Eukaryota</taxon>
        <taxon>Metazoa</taxon>
        <taxon>Ecdysozoa</taxon>
        <taxon>Nematoda</taxon>
        <taxon>Chromadorea</taxon>
        <taxon>Rhabditida</taxon>
        <taxon>Rhabditina</taxon>
        <taxon>Rhabditomorpha</taxon>
        <taxon>Strongyloidea</taxon>
        <taxon>Heterorhabditidae</taxon>
        <taxon>Heterorhabditis</taxon>
    </lineage>
</organism>
<dbReference type="GO" id="GO:0005911">
    <property type="term" value="C:cell-cell junction"/>
    <property type="evidence" value="ECO:0007669"/>
    <property type="project" value="TreeGrafter"/>
</dbReference>
<dbReference type="PANTHER" id="PTHR11640:SF31">
    <property type="entry name" value="IRREGULAR CHIASM C-ROUGHEST PROTEIN-RELATED"/>
    <property type="match status" value="1"/>
</dbReference>
<dbReference type="SUPFAM" id="SSF49265">
    <property type="entry name" value="Fibronectin type III"/>
    <property type="match status" value="1"/>
</dbReference>
<evidence type="ECO:0000256" key="2">
    <source>
        <dbReference type="ARBA" id="ARBA00023136"/>
    </source>
</evidence>
<dbReference type="GO" id="GO:0050839">
    <property type="term" value="F:cell adhesion molecule binding"/>
    <property type="evidence" value="ECO:0007669"/>
    <property type="project" value="TreeGrafter"/>
</dbReference>
<accession>A0A1I7WLD7</accession>
<dbReference type="Proteomes" id="UP000095283">
    <property type="component" value="Unplaced"/>
</dbReference>
<protein>
    <submittedName>
        <fullName evidence="10">Nephrin</fullName>
    </submittedName>
</protein>
<keyword evidence="6" id="KW-1133">Transmembrane helix</keyword>
<keyword evidence="6" id="KW-0812">Transmembrane</keyword>
<feature type="transmembrane region" description="Helical" evidence="6">
    <location>
        <begin position="568"/>
        <end position="589"/>
    </location>
</feature>
<dbReference type="PANTHER" id="PTHR11640">
    <property type="entry name" value="NEPHRIN"/>
    <property type="match status" value="1"/>
</dbReference>
<dbReference type="Pfam" id="PF00041">
    <property type="entry name" value="fn3"/>
    <property type="match status" value="1"/>
</dbReference>
<dbReference type="GO" id="GO:0005886">
    <property type="term" value="C:plasma membrane"/>
    <property type="evidence" value="ECO:0007669"/>
    <property type="project" value="TreeGrafter"/>
</dbReference>
<evidence type="ECO:0000313" key="9">
    <source>
        <dbReference type="Proteomes" id="UP000095283"/>
    </source>
</evidence>
<feature type="domain" description="Fibronectin type-III" evidence="8">
    <location>
        <begin position="458"/>
        <end position="549"/>
    </location>
</feature>
<dbReference type="Gene3D" id="2.60.40.10">
    <property type="entry name" value="Immunoglobulins"/>
    <property type="match status" value="5"/>
</dbReference>
<dbReference type="InterPro" id="IPR007110">
    <property type="entry name" value="Ig-like_dom"/>
</dbReference>
<feature type="domain" description="Ig-like" evidence="7">
    <location>
        <begin position="145"/>
        <end position="238"/>
    </location>
</feature>
<evidence type="ECO:0000256" key="1">
    <source>
        <dbReference type="ARBA" id="ARBA00004479"/>
    </source>
</evidence>
<reference evidence="10" key="1">
    <citation type="submission" date="2016-11" db="UniProtKB">
        <authorList>
            <consortium name="WormBaseParasite"/>
        </authorList>
    </citation>
    <scope>IDENTIFICATION</scope>
</reference>
<evidence type="ECO:0000256" key="3">
    <source>
        <dbReference type="ARBA" id="ARBA00023157"/>
    </source>
</evidence>
<comment type="subcellular location">
    <subcellularLocation>
        <location evidence="1">Membrane</location>
        <topology evidence="1">Single-pass type I membrane protein</topology>
    </subcellularLocation>
</comment>
<dbReference type="PROSITE" id="PS50853">
    <property type="entry name" value="FN3"/>
    <property type="match status" value="1"/>
</dbReference>
<dbReference type="InterPro" id="IPR036116">
    <property type="entry name" value="FN3_sf"/>
</dbReference>
<evidence type="ECO:0000256" key="5">
    <source>
        <dbReference type="ARBA" id="ARBA00023319"/>
    </source>
</evidence>
<evidence type="ECO:0000256" key="6">
    <source>
        <dbReference type="SAM" id="Phobius"/>
    </source>
</evidence>
<proteinExistence type="predicted"/>
<dbReference type="SMART" id="SM00060">
    <property type="entry name" value="FN3"/>
    <property type="match status" value="1"/>
</dbReference>
<dbReference type="Pfam" id="PF08205">
    <property type="entry name" value="C2-set_2"/>
    <property type="match status" value="2"/>
</dbReference>